<gene>
    <name evidence="1" type="ORF">LWI28_002122</name>
</gene>
<evidence type="ECO:0000313" key="2">
    <source>
        <dbReference type="Proteomes" id="UP001064489"/>
    </source>
</evidence>
<dbReference type="AlphaFoldDB" id="A0AAD5P0V2"/>
<name>A0AAD5P0V2_ACENE</name>
<keyword evidence="2" id="KW-1185">Reference proteome</keyword>
<reference evidence="1" key="2">
    <citation type="submission" date="2023-02" db="EMBL/GenBank/DDBJ databases">
        <authorList>
            <person name="Swenson N.G."/>
            <person name="Wegrzyn J.L."/>
            <person name="Mcevoy S.L."/>
        </authorList>
    </citation>
    <scope>NUCLEOTIDE SEQUENCE</scope>
    <source>
        <strain evidence="1">91603</strain>
        <tissue evidence="1">Leaf</tissue>
    </source>
</reference>
<dbReference type="EMBL" id="JAJSOW010000003">
    <property type="protein sequence ID" value="KAI9193993.1"/>
    <property type="molecule type" value="Genomic_DNA"/>
</dbReference>
<protein>
    <submittedName>
        <fullName evidence="1">Uncharacterized protein</fullName>
    </submittedName>
</protein>
<dbReference type="Proteomes" id="UP001064489">
    <property type="component" value="Chromosome 1"/>
</dbReference>
<proteinExistence type="predicted"/>
<accession>A0AAD5P0V2</accession>
<comment type="caution">
    <text evidence="1">The sequence shown here is derived from an EMBL/GenBank/DDBJ whole genome shotgun (WGS) entry which is preliminary data.</text>
</comment>
<reference evidence="1" key="1">
    <citation type="journal article" date="2022" name="Plant J.">
        <title>Strategies of tolerance reflected in two North American maple genomes.</title>
        <authorList>
            <person name="McEvoy S.L."/>
            <person name="Sezen U.U."/>
            <person name="Trouern-Trend A."/>
            <person name="McMahon S.M."/>
            <person name="Schaberg P.G."/>
            <person name="Yang J."/>
            <person name="Wegrzyn J.L."/>
            <person name="Swenson N.G."/>
        </authorList>
    </citation>
    <scope>NUCLEOTIDE SEQUENCE</scope>
    <source>
        <strain evidence="1">91603</strain>
    </source>
</reference>
<sequence>MWAKHFLVDSSFVRRQKKFGSKLQVSARKRVSPSMKLEAGADDCSFFEVLDPGVDGTSKDEDLADWDWGDQIEEIEDGSKLAEEEIKDLQVSMVSVDKDPPPKLELKELPTTLKVSLILLNSQPYDLQDFCSSDH</sequence>
<evidence type="ECO:0000313" key="1">
    <source>
        <dbReference type="EMBL" id="KAI9193993.1"/>
    </source>
</evidence>
<organism evidence="1 2">
    <name type="scientific">Acer negundo</name>
    <name type="common">Box elder</name>
    <dbReference type="NCBI Taxonomy" id="4023"/>
    <lineage>
        <taxon>Eukaryota</taxon>
        <taxon>Viridiplantae</taxon>
        <taxon>Streptophyta</taxon>
        <taxon>Embryophyta</taxon>
        <taxon>Tracheophyta</taxon>
        <taxon>Spermatophyta</taxon>
        <taxon>Magnoliopsida</taxon>
        <taxon>eudicotyledons</taxon>
        <taxon>Gunneridae</taxon>
        <taxon>Pentapetalae</taxon>
        <taxon>rosids</taxon>
        <taxon>malvids</taxon>
        <taxon>Sapindales</taxon>
        <taxon>Sapindaceae</taxon>
        <taxon>Hippocastanoideae</taxon>
        <taxon>Acereae</taxon>
        <taxon>Acer</taxon>
    </lineage>
</organism>